<protein>
    <submittedName>
        <fullName evidence="2">Uncharacterized protein</fullName>
    </submittedName>
</protein>
<dbReference type="AlphaFoldDB" id="A0A1G6ZH62"/>
<proteinExistence type="predicted"/>
<keyword evidence="1" id="KW-0472">Membrane</keyword>
<dbReference type="EMBL" id="FNAS01000002">
    <property type="protein sequence ID" value="SDE01468.1"/>
    <property type="molecule type" value="Genomic_DNA"/>
</dbReference>
<evidence type="ECO:0000313" key="2">
    <source>
        <dbReference type="EMBL" id="SDE01165.1"/>
    </source>
</evidence>
<feature type="transmembrane region" description="Helical" evidence="1">
    <location>
        <begin position="18"/>
        <end position="35"/>
    </location>
</feature>
<name>A0A1G6ZH62_9FLAO</name>
<organism evidence="2 4">
    <name type="scientific">Riemerella columbipharyngis</name>
    <dbReference type="NCBI Taxonomy" id="1071918"/>
    <lineage>
        <taxon>Bacteria</taxon>
        <taxon>Pseudomonadati</taxon>
        <taxon>Bacteroidota</taxon>
        <taxon>Flavobacteriia</taxon>
        <taxon>Flavobacteriales</taxon>
        <taxon>Weeksellaceae</taxon>
        <taxon>Riemerella</taxon>
    </lineage>
</organism>
<evidence type="ECO:0000256" key="1">
    <source>
        <dbReference type="SAM" id="Phobius"/>
    </source>
</evidence>
<dbReference type="EMBL" id="FNAS01000002">
    <property type="protein sequence ID" value="SDE01165.1"/>
    <property type="molecule type" value="Genomic_DNA"/>
</dbReference>
<evidence type="ECO:0000313" key="3">
    <source>
        <dbReference type="EMBL" id="SDE01468.1"/>
    </source>
</evidence>
<evidence type="ECO:0000313" key="4">
    <source>
        <dbReference type="Proteomes" id="UP000198517"/>
    </source>
</evidence>
<keyword evidence="1" id="KW-1133">Transmembrane helix</keyword>
<keyword evidence="1" id="KW-0812">Transmembrane</keyword>
<keyword evidence="4" id="KW-1185">Reference proteome</keyword>
<gene>
    <name evidence="2" type="ORF">SAMN05421544_10261</name>
    <name evidence="3" type="ORF">SAMN05421544_10271</name>
</gene>
<reference evidence="2 4" key="1">
    <citation type="submission" date="2016-10" db="EMBL/GenBank/DDBJ databases">
        <authorList>
            <person name="de Groot N.N."/>
        </authorList>
    </citation>
    <scope>NUCLEOTIDE SEQUENCE [LARGE SCALE GENOMIC DNA]</scope>
    <source>
        <strain evidence="2 4">DSM 24015</strain>
    </source>
</reference>
<sequence length="43" mass="4868">MRNIIIILNESEKALDNYNSLLLAVLIILMIGKAIDNNLNNKK</sequence>
<accession>A0A1G6ZH62</accession>
<dbReference type="Proteomes" id="UP000198517">
    <property type="component" value="Unassembled WGS sequence"/>
</dbReference>